<dbReference type="Pfam" id="PF07859">
    <property type="entry name" value="Abhydrolase_3"/>
    <property type="match status" value="1"/>
</dbReference>
<dbReference type="PANTHER" id="PTHR48081">
    <property type="entry name" value="AB HYDROLASE SUPERFAMILY PROTEIN C4A8.06C"/>
    <property type="match status" value="1"/>
</dbReference>
<dbReference type="RefSeq" id="WP_378535879.1">
    <property type="nucleotide sequence ID" value="NZ_JBHSBH010000012.1"/>
</dbReference>
<dbReference type="InterPro" id="IPR013094">
    <property type="entry name" value="AB_hydrolase_3"/>
</dbReference>
<keyword evidence="1 3" id="KW-0378">Hydrolase</keyword>
<sequence length="322" mass="34849">MRYNIDPELAPWAALIPDVELADVVDRVITLSPEEEAEFHAKLPRYTPTQAVDIADREIPGPPDAPPVRVRVYAPTAPRPPRPALLYMHGGGFVTSDMVVFDARCTEIADRVDAVVVSVDYRISPATPFPGALEDVHASLRWLHGAAGELGVDTGRIAVGGDSAGGNLSAAVCLLTRDRGGPPVCFQFLDVPVLDDRMTTPSVRDYADTPGWNGRNTRAMWRYYLTGGPEPGGPDVPPYAAPMRAEDLTGLPPALVVVAQYDPLRDEGIGYAQRLSHAGVPTELVQYSGTFHGASVVAHTDITRKMNDDMVFSLRRGMRADQ</sequence>
<reference evidence="4" key="1">
    <citation type="journal article" date="2019" name="Int. J. Syst. Evol. Microbiol.">
        <title>The Global Catalogue of Microorganisms (GCM) 10K type strain sequencing project: providing services to taxonomists for standard genome sequencing and annotation.</title>
        <authorList>
            <consortium name="The Broad Institute Genomics Platform"/>
            <consortium name="The Broad Institute Genome Sequencing Center for Infectious Disease"/>
            <person name="Wu L."/>
            <person name="Ma J."/>
        </authorList>
    </citation>
    <scope>NUCLEOTIDE SEQUENCE [LARGE SCALE GENOMIC DNA]</scope>
    <source>
        <strain evidence="4">TBRC 1826</strain>
    </source>
</reference>
<accession>A0ABV8FU75</accession>
<organism evidence="3 4">
    <name type="scientific">Nocardiopsis sediminis</name>
    <dbReference type="NCBI Taxonomy" id="1778267"/>
    <lineage>
        <taxon>Bacteria</taxon>
        <taxon>Bacillati</taxon>
        <taxon>Actinomycetota</taxon>
        <taxon>Actinomycetes</taxon>
        <taxon>Streptosporangiales</taxon>
        <taxon>Nocardiopsidaceae</taxon>
        <taxon>Nocardiopsis</taxon>
    </lineage>
</organism>
<dbReference type="InterPro" id="IPR050300">
    <property type="entry name" value="GDXG_lipolytic_enzyme"/>
</dbReference>
<evidence type="ECO:0000256" key="1">
    <source>
        <dbReference type="ARBA" id="ARBA00022801"/>
    </source>
</evidence>
<dbReference type="GO" id="GO:0016787">
    <property type="term" value="F:hydrolase activity"/>
    <property type="evidence" value="ECO:0007669"/>
    <property type="project" value="UniProtKB-KW"/>
</dbReference>
<dbReference type="EMBL" id="JBHSBH010000012">
    <property type="protein sequence ID" value="MFC3998235.1"/>
    <property type="molecule type" value="Genomic_DNA"/>
</dbReference>
<evidence type="ECO:0000313" key="4">
    <source>
        <dbReference type="Proteomes" id="UP001595847"/>
    </source>
</evidence>
<dbReference type="Proteomes" id="UP001595847">
    <property type="component" value="Unassembled WGS sequence"/>
</dbReference>
<evidence type="ECO:0000259" key="2">
    <source>
        <dbReference type="Pfam" id="PF07859"/>
    </source>
</evidence>
<keyword evidence="4" id="KW-1185">Reference proteome</keyword>
<gene>
    <name evidence="3" type="ORF">ACFOVU_20080</name>
</gene>
<protein>
    <submittedName>
        <fullName evidence="3">Alpha/beta hydrolase</fullName>
    </submittedName>
</protein>
<evidence type="ECO:0000313" key="3">
    <source>
        <dbReference type="EMBL" id="MFC3998235.1"/>
    </source>
</evidence>
<comment type="caution">
    <text evidence="3">The sequence shown here is derived from an EMBL/GenBank/DDBJ whole genome shotgun (WGS) entry which is preliminary data.</text>
</comment>
<dbReference type="SUPFAM" id="SSF53474">
    <property type="entry name" value="alpha/beta-Hydrolases"/>
    <property type="match status" value="1"/>
</dbReference>
<proteinExistence type="predicted"/>
<name>A0ABV8FU75_9ACTN</name>
<dbReference type="PANTHER" id="PTHR48081:SF8">
    <property type="entry name" value="ALPHA_BETA HYDROLASE FOLD-3 DOMAIN-CONTAINING PROTEIN-RELATED"/>
    <property type="match status" value="1"/>
</dbReference>
<feature type="domain" description="Alpha/beta hydrolase fold-3" evidence="2">
    <location>
        <begin position="85"/>
        <end position="293"/>
    </location>
</feature>
<dbReference type="InterPro" id="IPR029058">
    <property type="entry name" value="AB_hydrolase_fold"/>
</dbReference>
<dbReference type="Gene3D" id="3.40.50.1820">
    <property type="entry name" value="alpha/beta hydrolase"/>
    <property type="match status" value="1"/>
</dbReference>